<accession>A0AAX2STE5</accession>
<evidence type="ECO:0000256" key="1">
    <source>
        <dbReference type="ARBA" id="ARBA00022603"/>
    </source>
</evidence>
<dbReference type="GO" id="GO:0009307">
    <property type="term" value="P:DNA restriction-modification system"/>
    <property type="evidence" value="ECO:0007669"/>
    <property type="project" value="UniProtKB-KW"/>
</dbReference>
<comment type="similarity">
    <text evidence="4">Belongs to the N(4)/N(6)-methyltransferase family.</text>
</comment>
<dbReference type="GO" id="GO:0008170">
    <property type="term" value="F:N-methyltransferase activity"/>
    <property type="evidence" value="ECO:0007669"/>
    <property type="project" value="InterPro"/>
</dbReference>
<organism evidence="6 7">
    <name type="scientific">Limosilactobacillus reuteri</name>
    <name type="common">Lactobacillus reuteri</name>
    <dbReference type="NCBI Taxonomy" id="1598"/>
    <lineage>
        <taxon>Bacteria</taxon>
        <taxon>Bacillati</taxon>
        <taxon>Bacillota</taxon>
        <taxon>Bacilli</taxon>
        <taxon>Lactobacillales</taxon>
        <taxon>Lactobacillaceae</taxon>
        <taxon>Limosilactobacillus</taxon>
    </lineage>
</organism>
<dbReference type="AlphaFoldDB" id="A0AAX2STE5"/>
<evidence type="ECO:0000256" key="2">
    <source>
        <dbReference type="ARBA" id="ARBA00022679"/>
    </source>
</evidence>
<keyword evidence="2" id="KW-0808">Transferase</keyword>
<protein>
    <recommendedName>
        <fullName evidence="4">Methyltransferase</fullName>
        <ecNumber evidence="4">2.1.1.-</ecNumber>
    </recommendedName>
</protein>
<dbReference type="GO" id="GO:0032259">
    <property type="term" value="P:methylation"/>
    <property type="evidence" value="ECO:0007669"/>
    <property type="project" value="UniProtKB-KW"/>
</dbReference>
<reference evidence="6" key="1">
    <citation type="journal article" date="2019" name="Cell Metab.">
        <title>Nutrient sensing in CD11c cells alters the gut microbiome to regulate food intake and body mass.</title>
        <authorList>
            <person name="Chagwedera N.D."/>
            <person name="Ang Q.Y."/>
            <person name="Bisanz J.E."/>
            <person name="Leong Y.A."/>
            <person name="Ganeshan K."/>
            <person name="Cai J."/>
            <person name="Patterson A.D."/>
            <person name="Turnbaugh P.J."/>
            <person name="Chawla A."/>
        </authorList>
    </citation>
    <scope>NUCLEOTIDE SEQUENCE</scope>
    <source>
        <strain evidence="6">I8-5</strain>
    </source>
</reference>
<keyword evidence="3" id="KW-0680">Restriction system</keyword>
<dbReference type="EMBL" id="SRKR01000014">
    <property type="protein sequence ID" value="TGB10415.1"/>
    <property type="molecule type" value="Genomic_DNA"/>
</dbReference>
<dbReference type="InterPro" id="IPR029063">
    <property type="entry name" value="SAM-dependent_MTases_sf"/>
</dbReference>
<reference evidence="6" key="2">
    <citation type="submission" date="2019-04" db="EMBL/GenBank/DDBJ databases">
        <authorList>
            <person name="Bisanz J.E."/>
            <person name="Chagwedera N.D."/>
            <person name="Chawla A."/>
            <person name="Turnbaugh P.J."/>
        </authorList>
    </citation>
    <scope>NUCLEOTIDE SEQUENCE</scope>
    <source>
        <strain evidence="6">I8-5</strain>
    </source>
</reference>
<dbReference type="Pfam" id="PF01555">
    <property type="entry name" value="N6_N4_Mtase"/>
    <property type="match status" value="1"/>
</dbReference>
<evidence type="ECO:0000259" key="5">
    <source>
        <dbReference type="Pfam" id="PF01555"/>
    </source>
</evidence>
<proteinExistence type="inferred from homology"/>
<dbReference type="InterPro" id="IPR001091">
    <property type="entry name" value="RM_Methyltransferase"/>
</dbReference>
<evidence type="ECO:0000256" key="4">
    <source>
        <dbReference type="RuleBase" id="RU362026"/>
    </source>
</evidence>
<dbReference type="SUPFAM" id="SSF53335">
    <property type="entry name" value="S-adenosyl-L-methionine-dependent methyltransferases"/>
    <property type="match status" value="1"/>
</dbReference>
<name>A0AAX2STE5_LIMRT</name>
<sequence length="244" mass="27913">MKKLPDKSIDLVLADLPYGTTKNDWDSVIPFDALWNEYMRIVKDRTPIILFGSQPFTTKLISSNISWFREELIWVKNKAGSGLHAKKRHLKTHESIIVFSKKGGYCYNPIKWNVTEKQFLTQRKTFSVYGNTNNNYGSFKRKRKEDDGTRYPISLLPFKVPITAAKSKTYSLDVDLAVHPTQKPVDLLEYLIKTYSNEGDLVLDNTMGSGSTGVAALNTNRNFIGMELEQKYFDIAEERLTVAK</sequence>
<gene>
    <name evidence="6" type="ORF">E5F87_08050</name>
</gene>
<comment type="caution">
    <text evidence="6">The sequence shown here is derived from an EMBL/GenBank/DDBJ whole genome shotgun (WGS) entry which is preliminary data.</text>
</comment>
<evidence type="ECO:0000256" key="3">
    <source>
        <dbReference type="ARBA" id="ARBA00022747"/>
    </source>
</evidence>
<feature type="domain" description="DNA methylase N-4/N-6" evidence="5">
    <location>
        <begin position="9"/>
        <end position="238"/>
    </location>
</feature>
<evidence type="ECO:0000313" key="7">
    <source>
        <dbReference type="Proteomes" id="UP000297521"/>
    </source>
</evidence>
<evidence type="ECO:0000313" key="6">
    <source>
        <dbReference type="EMBL" id="TGB10415.1"/>
    </source>
</evidence>
<keyword evidence="1" id="KW-0489">Methyltransferase</keyword>
<dbReference type="Gene3D" id="3.40.50.150">
    <property type="entry name" value="Vaccinia Virus protein VP39"/>
    <property type="match status" value="1"/>
</dbReference>
<dbReference type="GO" id="GO:0003677">
    <property type="term" value="F:DNA binding"/>
    <property type="evidence" value="ECO:0007669"/>
    <property type="project" value="InterPro"/>
</dbReference>
<dbReference type="InterPro" id="IPR002941">
    <property type="entry name" value="DNA_methylase_N4/N6"/>
</dbReference>
<dbReference type="Proteomes" id="UP000297521">
    <property type="component" value="Unassembled WGS sequence"/>
</dbReference>
<dbReference type="PRINTS" id="PR00508">
    <property type="entry name" value="S21N4MTFRASE"/>
</dbReference>
<dbReference type="EC" id="2.1.1.-" evidence="4"/>